<evidence type="ECO:0000313" key="3">
    <source>
        <dbReference type="EMBL" id="KAK3280687.1"/>
    </source>
</evidence>
<keyword evidence="4" id="KW-1185">Reference proteome</keyword>
<sequence>MSTATPTPTSTPAPTPALSPISRPVRLETIFTKDPWAHYSSTPATPAATGVSAAARRAVKLLRKESFEAKTAKNVLSAVFGSKDVKFTGTETHADLKWLHLVGGIEKHFVNENDDFAGLLELTDSTVECIEDANALLFVPLEHLLKPTSSTRAWLDAFGRDYPKDGKRALLEPDVDPDDGIRIFNEYTADASYKLGVPLKPDVIKKHFLSSLDKDFYSALRSEYPRVDQLAAVDIMDLQSRLREEYKEITKGDSTTKRTAMKPSTLSTLITRTYDECAQPRDERDCGISALHSLVEALNKELASLRSEVHSAKIGQGERGGQGDHDRRPYFERKFIDTPRHDRGGARGKGKKGGKSQFYRVGASSDVKTAFHVASHTFVPACTMPRCEGCHHSTGDRPTLSLHKYNADDENVKAAHLAEKIAEEMQRAYDAEDDDAFDEIYGDYGQASVNKGPTASTFNDEERTSLRAQYSGLSALHMGSFVTAEEPQSAALVVLDEGVSDAVQDSWDRTYVPCTVVKTNIRKPAVSVVHNDTGGARGFAD</sequence>
<feature type="coiled-coil region" evidence="1">
    <location>
        <begin position="288"/>
        <end position="315"/>
    </location>
</feature>
<name>A0AAE0GM73_9CHLO</name>
<accession>A0AAE0GM73</accession>
<dbReference type="AlphaFoldDB" id="A0AAE0GM73"/>
<evidence type="ECO:0000256" key="1">
    <source>
        <dbReference type="SAM" id="Coils"/>
    </source>
</evidence>
<evidence type="ECO:0000313" key="4">
    <source>
        <dbReference type="Proteomes" id="UP001190700"/>
    </source>
</evidence>
<feature type="region of interest" description="Disordered" evidence="2">
    <location>
        <begin position="338"/>
        <end position="357"/>
    </location>
</feature>
<dbReference type="EMBL" id="LGRX02004299">
    <property type="protein sequence ID" value="KAK3280687.1"/>
    <property type="molecule type" value="Genomic_DNA"/>
</dbReference>
<proteinExistence type="predicted"/>
<organism evidence="3 4">
    <name type="scientific">Cymbomonas tetramitiformis</name>
    <dbReference type="NCBI Taxonomy" id="36881"/>
    <lineage>
        <taxon>Eukaryota</taxon>
        <taxon>Viridiplantae</taxon>
        <taxon>Chlorophyta</taxon>
        <taxon>Pyramimonadophyceae</taxon>
        <taxon>Pyramimonadales</taxon>
        <taxon>Pyramimonadaceae</taxon>
        <taxon>Cymbomonas</taxon>
    </lineage>
</organism>
<comment type="caution">
    <text evidence="3">The sequence shown here is derived from an EMBL/GenBank/DDBJ whole genome shotgun (WGS) entry which is preliminary data.</text>
</comment>
<gene>
    <name evidence="3" type="ORF">CYMTET_11482</name>
</gene>
<protein>
    <submittedName>
        <fullName evidence="3">Uncharacterized protein</fullName>
    </submittedName>
</protein>
<dbReference type="Proteomes" id="UP001190700">
    <property type="component" value="Unassembled WGS sequence"/>
</dbReference>
<keyword evidence="1" id="KW-0175">Coiled coil</keyword>
<evidence type="ECO:0000256" key="2">
    <source>
        <dbReference type="SAM" id="MobiDB-lite"/>
    </source>
</evidence>
<reference evidence="3 4" key="1">
    <citation type="journal article" date="2015" name="Genome Biol. Evol.">
        <title>Comparative Genomics of a Bacterivorous Green Alga Reveals Evolutionary Causalities and Consequences of Phago-Mixotrophic Mode of Nutrition.</title>
        <authorList>
            <person name="Burns J.A."/>
            <person name="Paasch A."/>
            <person name="Narechania A."/>
            <person name="Kim E."/>
        </authorList>
    </citation>
    <scope>NUCLEOTIDE SEQUENCE [LARGE SCALE GENOMIC DNA]</scope>
    <source>
        <strain evidence="3 4">PLY_AMNH</strain>
    </source>
</reference>